<name>A0A840XXX8_9PROT</name>
<protein>
    <recommendedName>
        <fullName evidence="3">Glycosyl transferase family 2</fullName>
    </recommendedName>
</protein>
<evidence type="ECO:0000313" key="1">
    <source>
        <dbReference type="EMBL" id="MBB5692090.1"/>
    </source>
</evidence>
<dbReference type="RefSeq" id="WP_246417706.1">
    <property type="nucleotide sequence ID" value="NZ_JACIJD010000001.1"/>
</dbReference>
<evidence type="ECO:0000313" key="2">
    <source>
        <dbReference type="Proteomes" id="UP000580654"/>
    </source>
</evidence>
<organism evidence="1 2">
    <name type="scientific">Muricoccus pecuniae</name>
    <dbReference type="NCBI Taxonomy" id="693023"/>
    <lineage>
        <taxon>Bacteria</taxon>
        <taxon>Pseudomonadati</taxon>
        <taxon>Pseudomonadota</taxon>
        <taxon>Alphaproteobacteria</taxon>
        <taxon>Acetobacterales</taxon>
        <taxon>Roseomonadaceae</taxon>
        <taxon>Muricoccus</taxon>
    </lineage>
</organism>
<evidence type="ECO:0008006" key="3">
    <source>
        <dbReference type="Google" id="ProtNLM"/>
    </source>
</evidence>
<dbReference type="Gene3D" id="3.90.550.10">
    <property type="entry name" value="Spore Coat Polysaccharide Biosynthesis Protein SpsA, Chain A"/>
    <property type="match status" value="1"/>
</dbReference>
<dbReference type="Proteomes" id="UP000580654">
    <property type="component" value="Unassembled WGS sequence"/>
</dbReference>
<comment type="caution">
    <text evidence="1">The sequence shown here is derived from an EMBL/GenBank/DDBJ whole genome shotgun (WGS) entry which is preliminary data.</text>
</comment>
<sequence>MAGETGLSDALPAPALHIEPAPAVLDVPVVLFAFNRPAYLERVCASLLNQRGFTLDPRRVFLLQDGAVSPRTGLRYAEDAEVAASIAAFRTHFPRGQVSAAPHNIGIAANIRRGEILAFEAVNADCAYFFEDDLELGPDYLRIMGELRALSDRDPRIGYFAAYGDHQAQPPGPEAWLTMLQHHWAFGLRREPWRRLRDWLAPYDRILDETDYAWRDHLAIFRWMETLEVAGGFSSQDAVKTLGCHALGIARVMTDVCFARYIGAQGASFRDEKFREMGYDRMNWVEGPQYHLAEDAGTQVSAILGDSRKRHEFFRQVKLPKLLEEQGRIRLDRDRPATREDVTALFRLLLDRVPEEAALESMAERQTLRQVRETILASREFRGRTPRFRVAG</sequence>
<gene>
    <name evidence="1" type="ORF">FHS87_000101</name>
</gene>
<accession>A0A840XXX8</accession>
<proteinExistence type="predicted"/>
<dbReference type="AlphaFoldDB" id="A0A840XXX8"/>
<dbReference type="InterPro" id="IPR029044">
    <property type="entry name" value="Nucleotide-diphossugar_trans"/>
</dbReference>
<reference evidence="1 2" key="1">
    <citation type="submission" date="2020-08" db="EMBL/GenBank/DDBJ databases">
        <title>Genomic Encyclopedia of Type Strains, Phase IV (KMG-IV): sequencing the most valuable type-strain genomes for metagenomic binning, comparative biology and taxonomic classification.</title>
        <authorList>
            <person name="Goeker M."/>
        </authorList>
    </citation>
    <scope>NUCLEOTIDE SEQUENCE [LARGE SCALE GENOMIC DNA]</scope>
    <source>
        <strain evidence="1 2">DSM 25622</strain>
    </source>
</reference>
<dbReference type="EMBL" id="JACIJD010000001">
    <property type="protein sequence ID" value="MBB5692090.1"/>
    <property type="molecule type" value="Genomic_DNA"/>
</dbReference>
<keyword evidence="2" id="KW-1185">Reference proteome</keyword>
<dbReference type="SUPFAM" id="SSF53448">
    <property type="entry name" value="Nucleotide-diphospho-sugar transferases"/>
    <property type="match status" value="1"/>
</dbReference>